<dbReference type="AlphaFoldDB" id="A0A8T2NUN2"/>
<dbReference type="InterPro" id="IPR013083">
    <property type="entry name" value="Znf_RING/FYVE/PHD"/>
</dbReference>
<dbReference type="InterPro" id="IPR035892">
    <property type="entry name" value="C2_domain_sf"/>
</dbReference>
<gene>
    <name evidence="7" type="ORF">JZ751_010338</name>
</gene>
<feature type="domain" description="RabBD" evidence="6">
    <location>
        <begin position="1"/>
        <end position="118"/>
    </location>
</feature>
<dbReference type="SMART" id="SM00239">
    <property type="entry name" value="C2"/>
    <property type="match status" value="1"/>
</dbReference>
<dbReference type="InterPro" id="IPR011011">
    <property type="entry name" value="Znf_FYVE_PHD"/>
</dbReference>
<reference evidence="7" key="1">
    <citation type="thesis" date="2021" institute="BYU ScholarsArchive" country="Provo, UT, USA">
        <title>Applications of and Algorithms for Genome Assembly and Genomic Analyses with an Emphasis on Marine Teleosts.</title>
        <authorList>
            <person name="Pickett B.D."/>
        </authorList>
    </citation>
    <scope>NUCLEOTIDE SEQUENCE</scope>
    <source>
        <strain evidence="7">HI-2016</strain>
    </source>
</reference>
<evidence type="ECO:0000313" key="7">
    <source>
        <dbReference type="EMBL" id="KAG9344653.1"/>
    </source>
</evidence>
<evidence type="ECO:0000259" key="5">
    <source>
        <dbReference type="PROSITE" id="PS50004"/>
    </source>
</evidence>
<dbReference type="InterPro" id="IPR041282">
    <property type="entry name" value="FYVE_2"/>
</dbReference>
<comment type="caution">
    <text evidence="7">The sequence shown here is derived from an EMBL/GenBank/DDBJ whole genome shotgun (WGS) entry which is preliminary data.</text>
</comment>
<dbReference type="OrthoDB" id="195679at2759"/>
<evidence type="ECO:0000256" key="2">
    <source>
        <dbReference type="ARBA" id="ARBA00022737"/>
    </source>
</evidence>
<dbReference type="SUPFAM" id="SSF57903">
    <property type="entry name" value="FYVE/PHD zinc finger"/>
    <property type="match status" value="1"/>
</dbReference>
<dbReference type="Pfam" id="PF00168">
    <property type="entry name" value="C2"/>
    <property type="match status" value="1"/>
</dbReference>
<comment type="subcellular location">
    <subcellularLocation>
        <location evidence="1">Membrane</location>
        <topology evidence="1">Peripheral membrane protein</topology>
    </subcellularLocation>
</comment>
<dbReference type="GO" id="GO:0006886">
    <property type="term" value="P:intracellular protein transport"/>
    <property type="evidence" value="ECO:0007669"/>
    <property type="project" value="InterPro"/>
</dbReference>
<evidence type="ECO:0000256" key="4">
    <source>
        <dbReference type="SAM" id="MobiDB-lite"/>
    </source>
</evidence>
<dbReference type="PROSITE" id="PS50004">
    <property type="entry name" value="C2"/>
    <property type="match status" value="1"/>
</dbReference>
<keyword evidence="2" id="KW-0677">Repeat</keyword>
<dbReference type="GO" id="GO:0042043">
    <property type="term" value="F:neurexin family protein binding"/>
    <property type="evidence" value="ECO:0007669"/>
    <property type="project" value="TreeGrafter"/>
</dbReference>
<dbReference type="InterPro" id="IPR000008">
    <property type="entry name" value="C2_dom"/>
</dbReference>
<name>A0A8T2NUN2_9TELE</name>
<dbReference type="PANTHER" id="PTHR45716">
    <property type="entry name" value="BITESIZE, ISOFORM I"/>
    <property type="match status" value="1"/>
</dbReference>
<dbReference type="InterPro" id="IPR010911">
    <property type="entry name" value="Rab_BD"/>
</dbReference>
<dbReference type="Gene3D" id="2.60.40.150">
    <property type="entry name" value="C2 domain"/>
    <property type="match status" value="1"/>
</dbReference>
<feature type="domain" description="C2" evidence="5">
    <location>
        <begin position="232"/>
        <end position="358"/>
    </location>
</feature>
<dbReference type="EMBL" id="JAFBMS010000019">
    <property type="protein sequence ID" value="KAG9344653.1"/>
    <property type="molecule type" value="Genomic_DNA"/>
</dbReference>
<dbReference type="FunFam" id="3.30.40.10:FF:000018">
    <property type="entry name" value="Synaptotagmin-like 5, isoform CRA_a"/>
    <property type="match status" value="1"/>
</dbReference>
<sequence>MDLSILEALEREKVLEVLQRDKLLRSLEDERIRKMKLELQEIRRKGAKSFARQYSERTCARCQRPLGKFWNCGAVCQGCSHRICDKCRIVISAHEWKCTVCHAFREVKIKSGDWFLEERSKKFPGGAEVSKSQNDVAVVDRALLTADYGKISTKERRSQSDTAINRPFGLTKAPSLPDLFKRPKSEDEEGAGTSEAYTDEDMSPNTEYHEEKRGSISSLCTELGIFTCNNSVTGEIELALGYSIKTSCLEISVRACRNLAYGDPKRKKCHPYVKVYLLPDKSPNRKLKTAVKRNTTDPVFNETLEQYQIDGAWLVGRVLQASVWHAGTLKRKVFLGEVLLPLESWDFEHSTTQSTKWHLLCPRVTAVSALSIARISVSVRRGRVLIALVFVYFI</sequence>
<organism evidence="7 8">
    <name type="scientific">Albula glossodonta</name>
    <name type="common">roundjaw bonefish</name>
    <dbReference type="NCBI Taxonomy" id="121402"/>
    <lineage>
        <taxon>Eukaryota</taxon>
        <taxon>Metazoa</taxon>
        <taxon>Chordata</taxon>
        <taxon>Craniata</taxon>
        <taxon>Vertebrata</taxon>
        <taxon>Euteleostomi</taxon>
        <taxon>Actinopterygii</taxon>
        <taxon>Neopterygii</taxon>
        <taxon>Teleostei</taxon>
        <taxon>Albuliformes</taxon>
        <taxon>Albulidae</taxon>
        <taxon>Albula</taxon>
    </lineage>
</organism>
<proteinExistence type="predicted"/>
<feature type="region of interest" description="Disordered" evidence="4">
    <location>
        <begin position="154"/>
        <end position="210"/>
    </location>
</feature>
<dbReference type="Proteomes" id="UP000824540">
    <property type="component" value="Unassembled WGS sequence"/>
</dbReference>
<evidence type="ECO:0000256" key="3">
    <source>
        <dbReference type="ARBA" id="ARBA00023136"/>
    </source>
</evidence>
<protein>
    <recommendedName>
        <fullName evidence="9">Synaptotagmin-like protein 3</fullName>
    </recommendedName>
</protein>
<dbReference type="GO" id="GO:0005886">
    <property type="term" value="C:plasma membrane"/>
    <property type="evidence" value="ECO:0007669"/>
    <property type="project" value="TreeGrafter"/>
</dbReference>
<evidence type="ECO:0000259" key="6">
    <source>
        <dbReference type="PROSITE" id="PS50916"/>
    </source>
</evidence>
<dbReference type="Gene3D" id="3.30.40.10">
    <property type="entry name" value="Zinc/RING finger domain, C3HC4 (zinc finger)"/>
    <property type="match status" value="1"/>
</dbReference>
<dbReference type="FunFam" id="2.60.40.150:FF:000006">
    <property type="entry name" value="Synaptotagmin-like 5, isoform CRA_a"/>
    <property type="match status" value="1"/>
</dbReference>
<dbReference type="PROSITE" id="PS50916">
    <property type="entry name" value="RABBD"/>
    <property type="match status" value="1"/>
</dbReference>
<dbReference type="GO" id="GO:0006887">
    <property type="term" value="P:exocytosis"/>
    <property type="evidence" value="ECO:0007669"/>
    <property type="project" value="TreeGrafter"/>
</dbReference>
<evidence type="ECO:0000313" key="8">
    <source>
        <dbReference type="Proteomes" id="UP000824540"/>
    </source>
</evidence>
<dbReference type="SUPFAM" id="SSF49562">
    <property type="entry name" value="C2 domain (Calcium/lipid-binding domain, CaLB)"/>
    <property type="match status" value="1"/>
</dbReference>
<accession>A0A8T2NUN2</accession>
<dbReference type="Pfam" id="PF02318">
    <property type="entry name" value="FYVE_2"/>
    <property type="match status" value="1"/>
</dbReference>
<evidence type="ECO:0008006" key="9">
    <source>
        <dbReference type="Google" id="ProtNLM"/>
    </source>
</evidence>
<dbReference type="PANTHER" id="PTHR45716:SF1">
    <property type="entry name" value="SYNAPTOTAGMIN-LIKE PROTEIN 3"/>
    <property type="match status" value="1"/>
</dbReference>
<evidence type="ECO:0000256" key="1">
    <source>
        <dbReference type="ARBA" id="ARBA00004170"/>
    </source>
</evidence>
<dbReference type="GO" id="GO:0031267">
    <property type="term" value="F:small GTPase binding"/>
    <property type="evidence" value="ECO:0007669"/>
    <property type="project" value="InterPro"/>
</dbReference>
<dbReference type="GO" id="GO:0070382">
    <property type="term" value="C:exocytic vesicle"/>
    <property type="evidence" value="ECO:0007669"/>
    <property type="project" value="TreeGrafter"/>
</dbReference>
<keyword evidence="8" id="KW-1185">Reference proteome</keyword>
<keyword evidence="3" id="KW-0472">Membrane</keyword>